<keyword evidence="11" id="KW-0670">Pyruvate</keyword>
<reference evidence="11 12" key="1">
    <citation type="submission" date="2014-02" db="EMBL/GenBank/DDBJ databases">
        <title>The small core and large imbalanced accessory genome model reveals a collaborative survival strategy of Sorangium cellulosum strains in nature.</title>
        <authorList>
            <person name="Han K."/>
            <person name="Peng R."/>
            <person name="Blom J."/>
            <person name="Li Y.-Z."/>
        </authorList>
    </citation>
    <scope>NUCLEOTIDE SEQUENCE [LARGE SCALE GENOMIC DNA]</scope>
    <source>
        <strain evidence="11 12">So0008-312</strain>
    </source>
</reference>
<dbReference type="GO" id="GO:0015977">
    <property type="term" value="P:carbon fixation"/>
    <property type="evidence" value="ECO:0007669"/>
    <property type="project" value="UniProtKB-UniRule"/>
</dbReference>
<comment type="caution">
    <text evidence="11">The sequence shown here is derived from an EMBL/GenBank/DDBJ whole genome shotgun (WGS) entry which is preliminary data.</text>
</comment>
<comment type="similarity">
    <text evidence="2 9">Belongs to the PEPCase type 1 family.</text>
</comment>
<evidence type="ECO:0000256" key="7">
    <source>
        <dbReference type="ARBA" id="ARBA00023300"/>
    </source>
</evidence>
<dbReference type="AlphaFoldDB" id="A0A150QHT3"/>
<keyword evidence="5 9" id="KW-0460">Magnesium</keyword>
<evidence type="ECO:0000256" key="6">
    <source>
        <dbReference type="ARBA" id="ARBA00023239"/>
    </source>
</evidence>
<feature type="active site" evidence="9 10">
    <location>
        <position position="151"/>
    </location>
</feature>
<comment type="cofactor">
    <cofactor evidence="9">
        <name>Mg(2+)</name>
        <dbReference type="ChEBI" id="CHEBI:18420"/>
    </cofactor>
</comment>
<keyword evidence="6 9" id="KW-0456">Lyase</keyword>
<dbReference type="RefSeq" id="WP_061609867.1">
    <property type="nucleotide sequence ID" value="NZ_JEMA01000653.1"/>
</dbReference>
<dbReference type="InterPro" id="IPR018129">
    <property type="entry name" value="PEP_COase_Lys_AS"/>
</dbReference>
<evidence type="ECO:0000256" key="8">
    <source>
        <dbReference type="ARBA" id="ARBA00048995"/>
    </source>
</evidence>
<gene>
    <name evidence="9" type="primary">ppc</name>
    <name evidence="11" type="ORF">BE15_01245</name>
</gene>
<evidence type="ECO:0000256" key="1">
    <source>
        <dbReference type="ARBA" id="ARBA00003670"/>
    </source>
</evidence>
<evidence type="ECO:0000256" key="3">
    <source>
        <dbReference type="ARBA" id="ARBA00012305"/>
    </source>
</evidence>
<dbReference type="OrthoDB" id="9768133at2"/>
<comment type="subunit">
    <text evidence="9">Homotetramer.</text>
</comment>
<dbReference type="PANTHER" id="PTHR30523">
    <property type="entry name" value="PHOSPHOENOLPYRUVATE CARBOXYLASE"/>
    <property type="match status" value="1"/>
</dbReference>
<dbReference type="PRINTS" id="PR00150">
    <property type="entry name" value="PEPCARBXLASE"/>
</dbReference>
<dbReference type="GO" id="GO:0006107">
    <property type="term" value="P:oxaloacetate metabolic process"/>
    <property type="evidence" value="ECO:0007669"/>
    <property type="project" value="UniProtKB-UniRule"/>
</dbReference>
<evidence type="ECO:0000313" key="11">
    <source>
        <dbReference type="EMBL" id="KYF67412.1"/>
    </source>
</evidence>
<evidence type="ECO:0000256" key="4">
    <source>
        <dbReference type="ARBA" id="ARBA00022419"/>
    </source>
</evidence>
<accession>A0A150QHT3</accession>
<keyword evidence="7 9" id="KW-0120">Carbon dioxide fixation</keyword>
<evidence type="ECO:0000256" key="9">
    <source>
        <dbReference type="HAMAP-Rule" id="MF_00595"/>
    </source>
</evidence>
<sequence>MPPRRREVDRPLRKEVRLLGRLLGEVLIEQEGEELFAIEERIRTLAIRRRRGPSDGRAHAAAELTKLLASLPHERIEPVIRAFTVYFRLVNLAEQHHRIRRARAYLSDPGARPQRGSLEAAMRTLKDAGVPAERVRAALRSLDVTLTLTAHPTEAARRTVLEKLYRIAKNLEERDRCHLTPEESARKLAEIREEITALWQTDEVRRDRPTVGDEVKNVAWYIEEILWDLLPELPAAIGRAFEAAYGEPLDAEFVPLRIHSWVGADMDGNPLVVPAVLEDALFAYRIRGLRRFIRAARELGGALSQSLRHVTPPPWLLASIEEDAAAMPEAAAHFGPRTEGEPWRRKLRFIEARLTATLEHAEHGRAEARARSGQGPALEGRAFVRPEEPTHAVPYREPAEFERDLALVADSLRAAGCARSGERRARALLSQVRALGFALAELEMRAPAEDARAAAAEVAQGRVEPAQMGPEARRVFEALQRIAAAQRDSGESACRTLVLSMTQSENDILAALECARAAGLWDEARSCARIDVVPLFESLGALNDSARILRALLAHPQYRPHVLARGVQEVMIGYSDSGKEVGLLAASAALRRVQETLPKIAAEAELPLRVFHGRGESVARGGGPAHQALLALPAGSVGGRYKATEQGEALDHKYARPELAMRTLELMLSGVVLHTLGAQPRPPAASELRYAAAFDELAETGRRVYRELVWEEPRFVEFFTAVTPIDEIARLPLGSRPSKRRAGGLESLRAIPWVFAWTQNRAILPGWYGVGSGLEAMGQRPEGAELLKEMMASWPFFRAVIDNVEMVLAKADMAIFADYAELAPATARKAVAPRIIAEYRRTRSWLKRLTGNRRLLEGNPTLQRSISLRNPYVDPLSFLQVELLRASRGGDSGRDRSLLLTLNGIAAGMRNTG</sequence>
<comment type="catalytic activity">
    <reaction evidence="8 9">
        <text>oxaloacetate + phosphate = phosphoenolpyruvate + hydrogencarbonate</text>
        <dbReference type="Rhea" id="RHEA:28370"/>
        <dbReference type="ChEBI" id="CHEBI:16452"/>
        <dbReference type="ChEBI" id="CHEBI:17544"/>
        <dbReference type="ChEBI" id="CHEBI:43474"/>
        <dbReference type="ChEBI" id="CHEBI:58702"/>
        <dbReference type="EC" id="4.1.1.31"/>
    </reaction>
</comment>
<dbReference type="Gene3D" id="1.20.1440.90">
    <property type="entry name" value="Phosphoenolpyruvate/pyruvate domain"/>
    <property type="match status" value="1"/>
</dbReference>
<evidence type="ECO:0000313" key="12">
    <source>
        <dbReference type="Proteomes" id="UP000075260"/>
    </source>
</evidence>
<evidence type="ECO:0000256" key="10">
    <source>
        <dbReference type="PROSITE-ProRule" id="PRU10111"/>
    </source>
</evidence>
<feature type="active site" evidence="9">
    <location>
        <position position="579"/>
    </location>
</feature>
<dbReference type="GO" id="GO:0005829">
    <property type="term" value="C:cytosol"/>
    <property type="evidence" value="ECO:0007669"/>
    <property type="project" value="TreeGrafter"/>
</dbReference>
<dbReference type="GO" id="GO:0000287">
    <property type="term" value="F:magnesium ion binding"/>
    <property type="evidence" value="ECO:0007669"/>
    <property type="project" value="UniProtKB-UniRule"/>
</dbReference>
<dbReference type="InterPro" id="IPR021135">
    <property type="entry name" value="PEP_COase"/>
</dbReference>
<evidence type="ECO:0000256" key="5">
    <source>
        <dbReference type="ARBA" id="ARBA00022842"/>
    </source>
</evidence>
<name>A0A150QHT3_SORCE</name>
<proteinExistence type="inferred from homology"/>
<organism evidence="11 12">
    <name type="scientific">Sorangium cellulosum</name>
    <name type="common">Polyangium cellulosum</name>
    <dbReference type="NCBI Taxonomy" id="56"/>
    <lineage>
        <taxon>Bacteria</taxon>
        <taxon>Pseudomonadati</taxon>
        <taxon>Myxococcota</taxon>
        <taxon>Polyangia</taxon>
        <taxon>Polyangiales</taxon>
        <taxon>Polyangiaceae</taxon>
        <taxon>Sorangium</taxon>
    </lineage>
</organism>
<dbReference type="GO" id="GO:0006099">
    <property type="term" value="P:tricarboxylic acid cycle"/>
    <property type="evidence" value="ECO:0007669"/>
    <property type="project" value="InterPro"/>
</dbReference>
<dbReference type="Pfam" id="PF00311">
    <property type="entry name" value="PEPcase"/>
    <property type="match status" value="2"/>
</dbReference>
<comment type="function">
    <text evidence="1 9">Forms oxaloacetate, a four-carbon dicarboxylic acid source for the tricarboxylic acid cycle.</text>
</comment>
<dbReference type="PANTHER" id="PTHR30523:SF6">
    <property type="entry name" value="PHOSPHOENOLPYRUVATE CARBOXYLASE"/>
    <property type="match status" value="1"/>
</dbReference>
<dbReference type="SUPFAM" id="SSF51621">
    <property type="entry name" value="Phosphoenolpyruvate/pyruvate domain"/>
    <property type="match status" value="1"/>
</dbReference>
<dbReference type="GO" id="GO:0008964">
    <property type="term" value="F:phosphoenolpyruvate carboxylase activity"/>
    <property type="evidence" value="ECO:0007669"/>
    <property type="project" value="UniProtKB-UniRule"/>
</dbReference>
<dbReference type="EC" id="4.1.1.31" evidence="3 9"/>
<dbReference type="PROSITE" id="PS00781">
    <property type="entry name" value="PEPCASE_1"/>
    <property type="match status" value="1"/>
</dbReference>
<dbReference type="InterPro" id="IPR022805">
    <property type="entry name" value="PEP_COase_bac/pln-type"/>
</dbReference>
<evidence type="ECO:0000256" key="2">
    <source>
        <dbReference type="ARBA" id="ARBA00008346"/>
    </source>
</evidence>
<dbReference type="EMBL" id="JEMA01000653">
    <property type="protein sequence ID" value="KYF67412.1"/>
    <property type="molecule type" value="Genomic_DNA"/>
</dbReference>
<dbReference type="InterPro" id="IPR015813">
    <property type="entry name" value="Pyrv/PenolPyrv_kinase-like_dom"/>
</dbReference>
<dbReference type="Proteomes" id="UP000075260">
    <property type="component" value="Unassembled WGS sequence"/>
</dbReference>
<dbReference type="HAMAP" id="MF_00595">
    <property type="entry name" value="PEPcase_type1"/>
    <property type="match status" value="1"/>
</dbReference>
<protein>
    <recommendedName>
        <fullName evidence="4 9">Phosphoenolpyruvate carboxylase</fullName>
        <shortName evidence="9">PEPC</shortName>
        <shortName evidence="9">PEPCase</shortName>
        <ecNumber evidence="3 9">4.1.1.31</ecNumber>
    </recommendedName>
</protein>